<organism evidence="7 8">
    <name type="scientific">Erythroxylum novogranatense</name>
    <dbReference type="NCBI Taxonomy" id="1862640"/>
    <lineage>
        <taxon>Eukaryota</taxon>
        <taxon>Viridiplantae</taxon>
        <taxon>Streptophyta</taxon>
        <taxon>Embryophyta</taxon>
        <taxon>Tracheophyta</taxon>
        <taxon>Spermatophyta</taxon>
        <taxon>Magnoliopsida</taxon>
        <taxon>eudicotyledons</taxon>
        <taxon>Gunneridae</taxon>
        <taxon>Pentapetalae</taxon>
        <taxon>rosids</taxon>
        <taxon>fabids</taxon>
        <taxon>Malpighiales</taxon>
        <taxon>Erythroxylaceae</taxon>
        <taxon>Erythroxylum</taxon>
    </lineage>
</organism>
<dbReference type="FunFam" id="3.30.40.10:FF:000239">
    <property type="entry name" value="probable BOI-related E3 ubiquitin-protein ligase 2"/>
    <property type="match status" value="1"/>
</dbReference>
<evidence type="ECO:0000313" key="8">
    <source>
        <dbReference type="Proteomes" id="UP001159364"/>
    </source>
</evidence>
<dbReference type="InterPro" id="IPR011029">
    <property type="entry name" value="DEATH-like_dom_sf"/>
</dbReference>
<dbReference type="Proteomes" id="UP001159364">
    <property type="component" value="Linkage Group LG02"/>
</dbReference>
<reference evidence="7 8" key="1">
    <citation type="submission" date="2021-09" db="EMBL/GenBank/DDBJ databases">
        <title>Genomic insights and catalytic innovation underlie evolution of tropane alkaloids biosynthesis.</title>
        <authorList>
            <person name="Wang Y.-J."/>
            <person name="Tian T."/>
            <person name="Huang J.-P."/>
            <person name="Huang S.-X."/>
        </authorList>
    </citation>
    <scope>NUCLEOTIDE SEQUENCE [LARGE SCALE GENOMIC DNA]</scope>
    <source>
        <strain evidence="7">KIB-2018</strain>
        <tissue evidence="7">Leaf</tissue>
    </source>
</reference>
<evidence type="ECO:0000256" key="3">
    <source>
        <dbReference type="ARBA" id="ARBA00022833"/>
    </source>
</evidence>
<dbReference type="InterPro" id="IPR001841">
    <property type="entry name" value="Znf_RING"/>
</dbReference>
<keyword evidence="1" id="KW-0479">Metal-binding</keyword>
<keyword evidence="2 4" id="KW-0863">Zinc-finger</keyword>
<dbReference type="PANTHER" id="PTHR42647">
    <property type="entry name" value="SBP (S-RIBONUCLEASE BINDING PROTEIN) FAMILY PROTEIN"/>
    <property type="match status" value="1"/>
</dbReference>
<name>A0AAV8U0M3_9ROSI</name>
<evidence type="ECO:0000256" key="2">
    <source>
        <dbReference type="ARBA" id="ARBA00022771"/>
    </source>
</evidence>
<evidence type="ECO:0000313" key="7">
    <source>
        <dbReference type="EMBL" id="KAJ8772738.1"/>
    </source>
</evidence>
<proteinExistence type="predicted"/>
<dbReference type="PROSITE" id="PS50089">
    <property type="entry name" value="ZF_RING_2"/>
    <property type="match status" value="1"/>
</dbReference>
<dbReference type="FunFam" id="1.10.1170.10:FF:000002">
    <property type="entry name" value="Baculoviral IAP repeat containing 7"/>
    <property type="match status" value="1"/>
</dbReference>
<keyword evidence="8" id="KW-1185">Reference proteome</keyword>
<sequence length="276" mass="31246">MAVQAQSYPENLGLPTNMSGLQDWIGYNPVYGNGGVDVCSSFQYPQQHEQNLLLSQENFGLESNIGVGSSSSTTTCDSFIAMVLSQSLDVHFRMQRDELDSILQLQNERLRYALQEQRKSQVEALLKSAESKASTLLRQKEEHLAEARRKTLELEARLRKAQMENETWQRVARTNESMVVELNNTLEQVRERVFMVSDRGQSQDAESCGSCAKEQEEDGTTTHKKIFSCKSCNSRRPCVIFLPCRHLCSCKSCEAFLGSCPICKSVKEASMEVFWF</sequence>
<evidence type="ECO:0000256" key="5">
    <source>
        <dbReference type="SAM" id="Coils"/>
    </source>
</evidence>
<protein>
    <recommendedName>
        <fullName evidence="6">RING-type domain-containing protein</fullName>
    </recommendedName>
</protein>
<feature type="coiled-coil region" evidence="5">
    <location>
        <begin position="112"/>
        <end position="164"/>
    </location>
</feature>
<keyword evidence="3" id="KW-0862">Zinc</keyword>
<evidence type="ECO:0000259" key="6">
    <source>
        <dbReference type="PROSITE" id="PS50089"/>
    </source>
</evidence>
<evidence type="ECO:0000256" key="1">
    <source>
        <dbReference type="ARBA" id="ARBA00022723"/>
    </source>
</evidence>
<dbReference type="EMBL" id="JAIWQS010000002">
    <property type="protein sequence ID" value="KAJ8772738.1"/>
    <property type="molecule type" value="Genomic_DNA"/>
</dbReference>
<gene>
    <name evidence="7" type="ORF">K2173_027915</name>
</gene>
<dbReference type="Pfam" id="PF13920">
    <property type="entry name" value="zf-C3HC4_3"/>
    <property type="match status" value="1"/>
</dbReference>
<accession>A0AAV8U0M3</accession>
<dbReference type="GO" id="GO:0004842">
    <property type="term" value="F:ubiquitin-protein transferase activity"/>
    <property type="evidence" value="ECO:0007669"/>
    <property type="project" value="TreeGrafter"/>
</dbReference>
<evidence type="ECO:0000256" key="4">
    <source>
        <dbReference type="PROSITE-ProRule" id="PRU00175"/>
    </source>
</evidence>
<dbReference type="Gene3D" id="1.10.533.10">
    <property type="entry name" value="Death Domain, Fas"/>
    <property type="match status" value="1"/>
</dbReference>
<dbReference type="AlphaFoldDB" id="A0AAV8U0M3"/>
<comment type="caution">
    <text evidence="7">The sequence shown here is derived from an EMBL/GenBank/DDBJ whole genome shotgun (WGS) entry which is preliminary data.</text>
</comment>
<dbReference type="GO" id="GO:0008270">
    <property type="term" value="F:zinc ion binding"/>
    <property type="evidence" value="ECO:0007669"/>
    <property type="project" value="UniProtKB-KW"/>
</dbReference>
<keyword evidence="5" id="KW-0175">Coiled coil</keyword>
<dbReference type="PANTHER" id="PTHR42647:SF22">
    <property type="entry name" value="BOI-RELATED E3 UBIQUITIN-PROTEIN LIGASE 2-RELATED"/>
    <property type="match status" value="1"/>
</dbReference>
<feature type="domain" description="RING-type" evidence="6">
    <location>
        <begin position="229"/>
        <end position="264"/>
    </location>
</feature>
<dbReference type="Gene3D" id="1.10.1170.10">
    <property type="entry name" value="Inhibitor Of Apoptosis Protein (2mihbC-IAP-1), Chain A"/>
    <property type="match status" value="1"/>
</dbReference>